<dbReference type="Proteomes" id="UP001500928">
    <property type="component" value="Unassembled WGS sequence"/>
</dbReference>
<evidence type="ECO:0000313" key="2">
    <source>
        <dbReference type="EMBL" id="GAA4811465.1"/>
    </source>
</evidence>
<feature type="compositionally biased region" description="Gly residues" evidence="1">
    <location>
        <begin position="29"/>
        <end position="42"/>
    </location>
</feature>
<sequence>MGGQPGAYPGPPDHAGDAPGEPATSDRGAAGGHDSGHGGAGDGDAPRGTIIDADRANQWRSQWEEVRLMFVDRPQDAVSRADGLVGEVLEELSRTFSSQRSALDPAALGGDPSTEEMRRAVQRYREFFDRLLTL</sequence>
<feature type="compositionally biased region" description="Low complexity" evidence="1">
    <location>
        <begin position="17"/>
        <end position="28"/>
    </location>
</feature>
<evidence type="ECO:0000313" key="3">
    <source>
        <dbReference type="Proteomes" id="UP001500928"/>
    </source>
</evidence>
<protein>
    <submittedName>
        <fullName evidence="2">Uncharacterized protein</fullName>
    </submittedName>
</protein>
<reference evidence="3" key="1">
    <citation type="journal article" date="2019" name="Int. J. Syst. Evol. Microbiol.">
        <title>The Global Catalogue of Microorganisms (GCM) 10K type strain sequencing project: providing services to taxonomists for standard genome sequencing and annotation.</title>
        <authorList>
            <consortium name="The Broad Institute Genomics Platform"/>
            <consortium name="The Broad Institute Genome Sequencing Center for Infectious Disease"/>
            <person name="Wu L."/>
            <person name="Ma J."/>
        </authorList>
    </citation>
    <scope>NUCLEOTIDE SEQUENCE [LARGE SCALE GENOMIC DNA]</scope>
    <source>
        <strain evidence="3">JCM 17979</strain>
    </source>
</reference>
<gene>
    <name evidence="2" type="ORF">GCM10023200_56580</name>
</gene>
<accession>A0ABP9CIF9</accession>
<evidence type="ECO:0000256" key="1">
    <source>
        <dbReference type="SAM" id="MobiDB-lite"/>
    </source>
</evidence>
<comment type="caution">
    <text evidence="2">The sequence shown here is derived from an EMBL/GenBank/DDBJ whole genome shotgun (WGS) entry which is preliminary data.</text>
</comment>
<dbReference type="EMBL" id="BAABHO010000075">
    <property type="protein sequence ID" value="GAA4811465.1"/>
    <property type="molecule type" value="Genomic_DNA"/>
</dbReference>
<name>A0ABP9CIF9_9PSEU</name>
<proteinExistence type="predicted"/>
<feature type="region of interest" description="Disordered" evidence="1">
    <location>
        <begin position="1"/>
        <end position="54"/>
    </location>
</feature>
<keyword evidence="3" id="KW-1185">Reference proteome</keyword>
<organism evidence="2 3">
    <name type="scientific">Actinomycetospora chlora</name>
    <dbReference type="NCBI Taxonomy" id="663608"/>
    <lineage>
        <taxon>Bacteria</taxon>
        <taxon>Bacillati</taxon>
        <taxon>Actinomycetota</taxon>
        <taxon>Actinomycetes</taxon>
        <taxon>Pseudonocardiales</taxon>
        <taxon>Pseudonocardiaceae</taxon>
        <taxon>Actinomycetospora</taxon>
    </lineage>
</organism>